<keyword evidence="2" id="KW-1185">Reference proteome</keyword>
<accession>A0A224XA08</accession>
<proteinExistence type="predicted"/>
<reference evidence="2" key="1">
    <citation type="submission" date="2017-08" db="EMBL/GenBank/DDBJ databases">
        <title>Draft genome sequence of Lactococcus sp. strain Rs-Y01, isolated from the gut of the lower termite Reticulitermes speratus.</title>
        <authorList>
            <person name="Ohkuma M."/>
            <person name="Yuki M."/>
        </authorList>
    </citation>
    <scope>NUCLEOTIDE SEQUENCE [LARGE SCALE GENOMIC DNA]</scope>
    <source>
        <strain evidence="2">Rs-Y01</strain>
    </source>
</reference>
<gene>
    <name evidence="1" type="ORF">RsY01_362</name>
</gene>
<name>A0A224XA08_9LACT</name>
<dbReference type="EMBL" id="BEDT01000001">
    <property type="protein sequence ID" value="GAX46782.1"/>
    <property type="molecule type" value="Genomic_DNA"/>
</dbReference>
<organism evidence="1 2">
    <name type="scientific">Pseudolactococcus reticulitermitis</name>
    <dbReference type="NCBI Taxonomy" id="2025039"/>
    <lineage>
        <taxon>Bacteria</taxon>
        <taxon>Bacillati</taxon>
        <taxon>Bacillota</taxon>
        <taxon>Bacilli</taxon>
        <taxon>Lactobacillales</taxon>
        <taxon>Streptococcaceae</taxon>
        <taxon>Pseudolactococcus</taxon>
    </lineage>
</organism>
<evidence type="ECO:0000313" key="2">
    <source>
        <dbReference type="Proteomes" id="UP000218689"/>
    </source>
</evidence>
<protein>
    <submittedName>
        <fullName evidence="1">Uncharacterized protein</fullName>
    </submittedName>
</protein>
<dbReference type="RefSeq" id="WP_094783852.1">
    <property type="nucleotide sequence ID" value="NZ_BEDT01000001.1"/>
</dbReference>
<dbReference type="OrthoDB" id="9805051at2"/>
<dbReference type="AlphaFoldDB" id="A0A224XA08"/>
<comment type="caution">
    <text evidence="1">The sequence shown here is derived from an EMBL/GenBank/DDBJ whole genome shotgun (WGS) entry which is preliminary data.</text>
</comment>
<dbReference type="Proteomes" id="UP000218689">
    <property type="component" value="Unassembled WGS sequence"/>
</dbReference>
<sequence length="70" mass="8151">MKIRIQGSKVIRYIKAKDGKTYTETFDFSRHGVSNLMRRLSAVGKFDLDDEKSEKNLNYLSDLLVNNRLI</sequence>
<evidence type="ECO:0000313" key="1">
    <source>
        <dbReference type="EMBL" id="GAX46782.1"/>
    </source>
</evidence>